<evidence type="ECO:0000259" key="17">
    <source>
        <dbReference type="PROSITE" id="PS50862"/>
    </source>
</evidence>
<keyword evidence="11" id="KW-0496">Mitochondrion</keyword>
<dbReference type="InterPro" id="IPR006195">
    <property type="entry name" value="aa-tRNA-synth_II"/>
</dbReference>
<keyword evidence="10" id="KW-0007">Acetylation</keyword>
<gene>
    <name evidence="19" type="primary">RvY_13361-1</name>
    <name evidence="19" type="synonym">RvY_13361.1</name>
    <name evidence="19" type="ORF">RvY_13361</name>
</gene>
<dbReference type="EMBL" id="BDGG01000008">
    <property type="protein sequence ID" value="GAV02847.1"/>
    <property type="molecule type" value="Genomic_DNA"/>
</dbReference>
<evidence type="ECO:0000256" key="4">
    <source>
        <dbReference type="ARBA" id="ARBA00012814"/>
    </source>
</evidence>
<evidence type="ECO:0000313" key="19">
    <source>
        <dbReference type="EMBL" id="GAV02847.1"/>
    </source>
</evidence>
<dbReference type="FunFam" id="3.30.70.380:FF:000002">
    <property type="entry name" value="phenylalanine--tRNA ligase, mitochondrial"/>
    <property type="match status" value="1"/>
</dbReference>
<dbReference type="EC" id="6.1.1.20" evidence="4"/>
<dbReference type="GO" id="GO:0006432">
    <property type="term" value="P:phenylalanyl-tRNA aminoacylation"/>
    <property type="evidence" value="ECO:0007669"/>
    <property type="project" value="InterPro"/>
</dbReference>
<dbReference type="FunFam" id="3.30.930.10:FF:000041">
    <property type="entry name" value="Phenylalanyl-tRNA synthetase 2, mitochondrial"/>
    <property type="match status" value="1"/>
</dbReference>
<dbReference type="PROSITE" id="PS51447">
    <property type="entry name" value="FDX_ACB"/>
    <property type="match status" value="1"/>
</dbReference>
<comment type="catalytic activity">
    <reaction evidence="14">
        <text>tRNA(Phe) + L-phenylalanine + ATP = L-phenylalanyl-tRNA(Phe) + AMP + diphosphate + H(+)</text>
        <dbReference type="Rhea" id="RHEA:19413"/>
        <dbReference type="Rhea" id="RHEA-COMP:9668"/>
        <dbReference type="Rhea" id="RHEA-COMP:9699"/>
        <dbReference type="ChEBI" id="CHEBI:15378"/>
        <dbReference type="ChEBI" id="CHEBI:30616"/>
        <dbReference type="ChEBI" id="CHEBI:33019"/>
        <dbReference type="ChEBI" id="CHEBI:58095"/>
        <dbReference type="ChEBI" id="CHEBI:78442"/>
        <dbReference type="ChEBI" id="CHEBI:78531"/>
        <dbReference type="ChEBI" id="CHEBI:456215"/>
        <dbReference type="EC" id="6.1.1.20"/>
    </reaction>
</comment>
<evidence type="ECO:0000256" key="1">
    <source>
        <dbReference type="ARBA" id="ARBA00004305"/>
    </source>
</evidence>
<dbReference type="GO" id="GO:0000049">
    <property type="term" value="F:tRNA binding"/>
    <property type="evidence" value="ECO:0007669"/>
    <property type="project" value="InterPro"/>
</dbReference>
<dbReference type="PANTHER" id="PTHR11538">
    <property type="entry name" value="PHENYLALANYL-TRNA SYNTHETASE"/>
    <property type="match status" value="1"/>
</dbReference>
<evidence type="ECO:0000256" key="8">
    <source>
        <dbReference type="ARBA" id="ARBA00022917"/>
    </source>
</evidence>
<proteinExistence type="inferred from homology"/>
<keyword evidence="6" id="KW-0547">Nucleotide-binding</keyword>
<reference evidence="19 20" key="1">
    <citation type="journal article" date="2016" name="Nat. Commun.">
        <title>Extremotolerant tardigrade genome and improved radiotolerance of human cultured cells by tardigrade-unique protein.</title>
        <authorList>
            <person name="Hashimoto T."/>
            <person name="Horikawa D.D."/>
            <person name="Saito Y."/>
            <person name="Kuwahara H."/>
            <person name="Kozuka-Hata H."/>
            <person name="Shin-I T."/>
            <person name="Minakuchi Y."/>
            <person name="Ohishi K."/>
            <person name="Motoyama A."/>
            <person name="Aizu T."/>
            <person name="Enomoto A."/>
            <person name="Kondo K."/>
            <person name="Tanaka S."/>
            <person name="Hara Y."/>
            <person name="Koshikawa S."/>
            <person name="Sagara H."/>
            <person name="Miura T."/>
            <person name="Yokobori S."/>
            <person name="Miyagawa K."/>
            <person name="Suzuki Y."/>
            <person name="Kubo T."/>
            <person name="Oyama M."/>
            <person name="Kohara Y."/>
            <person name="Fujiyama A."/>
            <person name="Arakawa K."/>
            <person name="Katayama T."/>
            <person name="Toyoda A."/>
            <person name="Kunieda T."/>
        </authorList>
    </citation>
    <scope>NUCLEOTIDE SEQUENCE [LARGE SCALE GENOMIC DNA]</scope>
    <source>
        <strain evidence="19 20">YOKOZUNA-1</strain>
    </source>
</reference>
<dbReference type="InterPro" id="IPR045864">
    <property type="entry name" value="aa-tRNA-synth_II/BPL/LPL"/>
</dbReference>
<dbReference type="Pfam" id="PF03147">
    <property type="entry name" value="FDX-ACB"/>
    <property type="match status" value="1"/>
</dbReference>
<evidence type="ECO:0000313" key="20">
    <source>
        <dbReference type="Proteomes" id="UP000186922"/>
    </source>
</evidence>
<dbReference type="OrthoDB" id="4457at2759"/>
<comment type="subunit">
    <text evidence="3">Monomer.</text>
</comment>
<dbReference type="STRING" id="947166.A0A1D1VMM6"/>
<dbReference type="Gene3D" id="3.30.930.10">
    <property type="entry name" value="Bira Bifunctional Protein, Domain 2"/>
    <property type="match status" value="1"/>
</dbReference>
<evidence type="ECO:0000256" key="12">
    <source>
        <dbReference type="ARBA" id="ARBA00023146"/>
    </source>
</evidence>
<sequence>MIAQLEMRGLQRVLWSYRSLSSSPCRCSSTSPSVVDPLAVNERTSKIPESIQIGGHTYRTDSWTNVTPRISSFVGKNIYLRKNHPLWLIKERIIAYFNWRYPGRYSPAFTVVDNLSPVVTTEQNFDSILVPADHVSRSKSDSYYVNKSHLLRAHTSAHQSDLLRSGFREFLVVGDVYRRDEINATHYPVFHQMEGVRLRYAHELRDDPDFKAIKSPAEVRSPGCQESHTEEAAAVMEKDLKGCLEGLVKSLFGQKVELRWNESFFPFTHPSWEMEVKYNNEWLELLGCGIMEQKILNNAGIHDQIGWACGIGLERIAMRLYEIPDIRLFWSEDSGFLSQFEVDNIRKLIKYKAVSQFPQCTNDVSFWIPEHFEKNDFYELVRDCGGELVEQVKIIDEFTHPKSGRKSLCYRIIYRHMEKTLTKDKANSIHKNIEKIAVDKLGVQIR</sequence>
<dbReference type="SUPFAM" id="SSF55681">
    <property type="entry name" value="Class II aaRS and biotin synthetases"/>
    <property type="match status" value="1"/>
</dbReference>
<evidence type="ECO:0000256" key="13">
    <source>
        <dbReference type="ARBA" id="ARBA00031194"/>
    </source>
</evidence>
<dbReference type="InterPro" id="IPR004530">
    <property type="entry name" value="Phe-tRNA-synth_IIc_mito"/>
</dbReference>
<evidence type="ECO:0000256" key="2">
    <source>
        <dbReference type="ARBA" id="ARBA00008226"/>
    </source>
</evidence>
<dbReference type="GO" id="GO:0004826">
    <property type="term" value="F:phenylalanine-tRNA ligase activity"/>
    <property type="evidence" value="ECO:0007669"/>
    <property type="project" value="UniProtKB-EC"/>
</dbReference>
<evidence type="ECO:0000256" key="14">
    <source>
        <dbReference type="ARBA" id="ARBA00049255"/>
    </source>
</evidence>
<keyword evidence="8" id="KW-0648">Protein biosynthesis</keyword>
<evidence type="ECO:0000256" key="16">
    <source>
        <dbReference type="ARBA" id="ARBA00073229"/>
    </source>
</evidence>
<dbReference type="Proteomes" id="UP000186922">
    <property type="component" value="Unassembled WGS sequence"/>
</dbReference>
<evidence type="ECO:0000256" key="7">
    <source>
        <dbReference type="ARBA" id="ARBA00022840"/>
    </source>
</evidence>
<comment type="subcellular location">
    <subcellularLocation>
        <location evidence="1">Mitochondrion matrix</location>
    </subcellularLocation>
</comment>
<dbReference type="GO" id="GO:0005759">
    <property type="term" value="C:mitochondrial matrix"/>
    <property type="evidence" value="ECO:0007669"/>
    <property type="project" value="UniProtKB-SubCell"/>
</dbReference>
<evidence type="ECO:0000259" key="18">
    <source>
        <dbReference type="PROSITE" id="PS51447"/>
    </source>
</evidence>
<dbReference type="Gene3D" id="3.30.70.380">
    <property type="entry name" value="Ferrodoxin-fold anticodon-binding domain"/>
    <property type="match status" value="1"/>
</dbReference>
<feature type="domain" description="Aminoacyl-transfer RNA synthetases class-II family profile" evidence="17">
    <location>
        <begin position="174"/>
        <end position="369"/>
    </location>
</feature>
<dbReference type="PROSITE" id="PS50862">
    <property type="entry name" value="AA_TRNA_LIGASE_II"/>
    <property type="match status" value="1"/>
</dbReference>
<protein>
    <recommendedName>
        <fullName evidence="16">Phenylalanine--tRNA ligase, mitochondrial</fullName>
        <ecNumber evidence="4">6.1.1.20</ecNumber>
    </recommendedName>
    <alternativeName>
        <fullName evidence="13">Phenylalanyl-tRNA synthetase</fullName>
    </alternativeName>
</protein>
<dbReference type="InterPro" id="IPR036690">
    <property type="entry name" value="Fdx_antiC-bd_sf"/>
</dbReference>
<dbReference type="InterPro" id="IPR002319">
    <property type="entry name" value="Phenylalanyl-tRNA_Synthase"/>
</dbReference>
<evidence type="ECO:0000256" key="15">
    <source>
        <dbReference type="ARBA" id="ARBA00060211"/>
    </source>
</evidence>
<dbReference type="SUPFAM" id="SSF54991">
    <property type="entry name" value="Anticodon-binding domain of PheRS"/>
    <property type="match status" value="1"/>
</dbReference>
<keyword evidence="12" id="KW-0030">Aminoacyl-tRNA synthetase</keyword>
<feature type="domain" description="FDX-ACB" evidence="18">
    <location>
        <begin position="355"/>
        <end position="446"/>
    </location>
</feature>
<evidence type="ECO:0000256" key="9">
    <source>
        <dbReference type="ARBA" id="ARBA00022946"/>
    </source>
</evidence>
<dbReference type="GO" id="GO:0005524">
    <property type="term" value="F:ATP binding"/>
    <property type="evidence" value="ECO:0007669"/>
    <property type="project" value="UniProtKB-KW"/>
</dbReference>
<keyword evidence="7" id="KW-0067">ATP-binding</keyword>
<comment type="similarity">
    <text evidence="2">Belongs to the class-II aminoacyl-tRNA synthetase family.</text>
</comment>
<dbReference type="PANTHER" id="PTHR11538:SF41">
    <property type="entry name" value="PHENYLALANINE--TRNA LIGASE, MITOCHONDRIAL"/>
    <property type="match status" value="1"/>
</dbReference>
<keyword evidence="5" id="KW-0436">Ligase</keyword>
<keyword evidence="9" id="KW-0809">Transit peptide</keyword>
<dbReference type="AlphaFoldDB" id="A0A1D1VMM6"/>
<evidence type="ECO:0000256" key="3">
    <source>
        <dbReference type="ARBA" id="ARBA00011245"/>
    </source>
</evidence>
<dbReference type="NCBIfam" id="TIGR00469">
    <property type="entry name" value="pheS_mito"/>
    <property type="match status" value="1"/>
</dbReference>
<dbReference type="SMART" id="SM00896">
    <property type="entry name" value="FDX-ACB"/>
    <property type="match status" value="1"/>
</dbReference>
<keyword evidence="20" id="KW-1185">Reference proteome</keyword>
<dbReference type="CDD" id="cd00496">
    <property type="entry name" value="PheRS_alpha_core"/>
    <property type="match status" value="1"/>
</dbReference>
<name>A0A1D1VMM6_RAMVA</name>
<dbReference type="InterPro" id="IPR005121">
    <property type="entry name" value="Fdx_antiC-bd"/>
</dbReference>
<evidence type="ECO:0000256" key="6">
    <source>
        <dbReference type="ARBA" id="ARBA00022741"/>
    </source>
</evidence>
<comment type="function">
    <text evidence="15">Is responsible for the charging of tRNA(Phe) with phenylalanine in mitochondrial translation. To a lesser extent, also catalyzes direct attachment of m-Tyr (an oxidized version of Phe) to tRNA(Phe), thereby opening the way for delivery of the misacylated tRNA to the ribosome and incorporation of ROS-damaged amino acid into proteins.</text>
</comment>
<accession>A0A1D1VMM6</accession>
<evidence type="ECO:0000256" key="5">
    <source>
        <dbReference type="ARBA" id="ARBA00022598"/>
    </source>
</evidence>
<evidence type="ECO:0000256" key="11">
    <source>
        <dbReference type="ARBA" id="ARBA00023128"/>
    </source>
</evidence>
<dbReference type="Pfam" id="PF01409">
    <property type="entry name" value="tRNA-synt_2d"/>
    <property type="match status" value="2"/>
</dbReference>
<comment type="caution">
    <text evidence="19">The sequence shown here is derived from an EMBL/GenBank/DDBJ whole genome shotgun (WGS) entry which is preliminary data.</text>
</comment>
<evidence type="ECO:0000256" key="10">
    <source>
        <dbReference type="ARBA" id="ARBA00022990"/>
    </source>
</evidence>
<organism evidence="19 20">
    <name type="scientific">Ramazzottius varieornatus</name>
    <name type="common">Water bear</name>
    <name type="synonym">Tardigrade</name>
    <dbReference type="NCBI Taxonomy" id="947166"/>
    <lineage>
        <taxon>Eukaryota</taxon>
        <taxon>Metazoa</taxon>
        <taxon>Ecdysozoa</taxon>
        <taxon>Tardigrada</taxon>
        <taxon>Eutardigrada</taxon>
        <taxon>Parachela</taxon>
        <taxon>Hypsibioidea</taxon>
        <taxon>Ramazzottiidae</taxon>
        <taxon>Ramazzottius</taxon>
    </lineage>
</organism>